<comment type="function">
    <text evidence="3">Inhibits all the catalytic activities of DNA gyrase by preventing its interaction with DNA. Acts by binding directly to the C-terminal domain of GyrB, which probably disrupts DNA binding by the gyrase.</text>
</comment>
<proteinExistence type="inferred from homology"/>
<organism evidence="5 6">
    <name type="scientific">Vibrio gazogenes</name>
    <dbReference type="NCBI Taxonomy" id="687"/>
    <lineage>
        <taxon>Bacteria</taxon>
        <taxon>Pseudomonadati</taxon>
        <taxon>Pseudomonadota</taxon>
        <taxon>Gammaproteobacteria</taxon>
        <taxon>Vibrionales</taxon>
        <taxon>Vibrionaceae</taxon>
        <taxon>Vibrio</taxon>
    </lineage>
</organism>
<dbReference type="AlphaFoldDB" id="A0A1Z2SGF5"/>
<dbReference type="GO" id="GO:0006355">
    <property type="term" value="P:regulation of DNA-templated transcription"/>
    <property type="evidence" value="ECO:0007669"/>
    <property type="project" value="InterPro"/>
</dbReference>
<dbReference type="RefSeq" id="WP_021020548.1">
    <property type="nucleotide sequence ID" value="NZ_AP024873.1"/>
</dbReference>
<name>A0A1Z2SGF5_VIBGA</name>
<reference evidence="5 6" key="1">
    <citation type="submission" date="2016-12" db="EMBL/GenBank/DDBJ databases">
        <authorList>
            <person name="Song W.-J."/>
            <person name="Kurnit D.M."/>
        </authorList>
    </citation>
    <scope>NUCLEOTIDE SEQUENCE [LARGE SCALE GENOMIC DNA]</scope>
    <source>
        <strain evidence="5 6">ATCC 43942</strain>
    </source>
</reference>
<gene>
    <name evidence="3" type="primary">yacG</name>
    <name evidence="5" type="ORF">BSQ33_11495</name>
</gene>
<dbReference type="InterPro" id="IPR013088">
    <property type="entry name" value="Znf_NHR/GATA"/>
</dbReference>
<dbReference type="KEGG" id="vga:BSQ33_11495"/>
<dbReference type="PANTHER" id="PTHR36150:SF1">
    <property type="entry name" value="DNA GYRASE INHIBITOR YACG"/>
    <property type="match status" value="1"/>
</dbReference>
<accession>A0A1Z2SGF5</accession>
<dbReference type="SUPFAM" id="SSF57716">
    <property type="entry name" value="Glucocorticoid receptor-like (DNA-binding domain)"/>
    <property type="match status" value="1"/>
</dbReference>
<dbReference type="PANTHER" id="PTHR36150">
    <property type="entry name" value="DNA GYRASE INHIBITOR YACG"/>
    <property type="match status" value="1"/>
</dbReference>
<comment type="cofactor">
    <cofactor evidence="3">
        <name>Zn(2+)</name>
        <dbReference type="ChEBI" id="CHEBI:29105"/>
    </cofactor>
    <text evidence="3">Binds 1 zinc ion.</text>
</comment>
<dbReference type="EMBL" id="CP018835">
    <property type="protein sequence ID" value="ASA56256.1"/>
    <property type="molecule type" value="Genomic_DNA"/>
</dbReference>
<dbReference type="Pfam" id="PF03884">
    <property type="entry name" value="YacG"/>
    <property type="match status" value="1"/>
</dbReference>
<evidence type="ECO:0000313" key="6">
    <source>
        <dbReference type="Proteomes" id="UP000196708"/>
    </source>
</evidence>
<dbReference type="GO" id="GO:0008270">
    <property type="term" value="F:zinc ion binding"/>
    <property type="evidence" value="ECO:0007669"/>
    <property type="project" value="UniProtKB-UniRule"/>
</dbReference>
<evidence type="ECO:0000256" key="4">
    <source>
        <dbReference type="SAM" id="MobiDB-lite"/>
    </source>
</evidence>
<dbReference type="HAMAP" id="MF_00649">
    <property type="entry name" value="DNA_gyrase_inhibitor_YacG"/>
    <property type="match status" value="1"/>
</dbReference>
<evidence type="ECO:0000256" key="3">
    <source>
        <dbReference type="HAMAP-Rule" id="MF_00649"/>
    </source>
</evidence>
<dbReference type="Gene3D" id="3.30.50.10">
    <property type="entry name" value="Erythroid Transcription Factor GATA-1, subunit A"/>
    <property type="match status" value="1"/>
</dbReference>
<feature type="binding site" evidence="3">
    <location>
        <position position="34"/>
    </location>
    <ligand>
        <name>Zn(2+)</name>
        <dbReference type="ChEBI" id="CHEBI:29105"/>
    </ligand>
</feature>
<comment type="subunit">
    <text evidence="3">Interacts with GyrB.</text>
</comment>
<keyword evidence="2 3" id="KW-0862">Zinc</keyword>
<feature type="binding site" evidence="3">
    <location>
        <position position="30"/>
    </location>
    <ligand>
        <name>Zn(2+)</name>
        <dbReference type="ChEBI" id="CHEBI:29105"/>
    </ligand>
</feature>
<sequence length="67" mass="7500">MTNPKITTVQCPQCGNAVIWGEQSPFRPFCSKQCQMIDFGSWANEENVIPSASDISDTDDWSEDDLD</sequence>
<dbReference type="OrthoDB" id="9809663at2"/>
<evidence type="ECO:0000313" key="5">
    <source>
        <dbReference type="EMBL" id="ASA56256.1"/>
    </source>
</evidence>
<feature type="binding site" evidence="3">
    <location>
        <position position="14"/>
    </location>
    <ligand>
        <name>Zn(2+)</name>
        <dbReference type="ChEBI" id="CHEBI:29105"/>
    </ligand>
</feature>
<dbReference type="NCBIfam" id="NF001638">
    <property type="entry name" value="PRK00418.1"/>
    <property type="match status" value="1"/>
</dbReference>
<dbReference type="InterPro" id="IPR005584">
    <property type="entry name" value="DNA_gyrase_inhibitor_YacG"/>
</dbReference>
<dbReference type="GO" id="GO:0008657">
    <property type="term" value="F:DNA topoisomerase type II (double strand cut, ATP-hydrolyzing) inhibitor activity"/>
    <property type="evidence" value="ECO:0007669"/>
    <property type="project" value="UniProtKB-UniRule"/>
</dbReference>
<feature type="region of interest" description="Disordered" evidence="4">
    <location>
        <begin position="48"/>
        <end position="67"/>
    </location>
</feature>
<keyword evidence="1 3" id="KW-0479">Metal-binding</keyword>
<feature type="compositionally biased region" description="Acidic residues" evidence="4">
    <location>
        <begin position="56"/>
        <end position="67"/>
    </location>
</feature>
<feature type="binding site" evidence="3">
    <location>
        <position position="11"/>
    </location>
    <ligand>
        <name>Zn(2+)</name>
        <dbReference type="ChEBI" id="CHEBI:29105"/>
    </ligand>
</feature>
<comment type="similarity">
    <text evidence="3">Belongs to the DNA gyrase inhibitor YacG family.</text>
</comment>
<evidence type="ECO:0000256" key="2">
    <source>
        <dbReference type="ARBA" id="ARBA00022833"/>
    </source>
</evidence>
<evidence type="ECO:0000256" key="1">
    <source>
        <dbReference type="ARBA" id="ARBA00022723"/>
    </source>
</evidence>
<protein>
    <recommendedName>
        <fullName evidence="3">DNA gyrase inhibitor YacG</fullName>
    </recommendedName>
</protein>
<dbReference type="Proteomes" id="UP000196708">
    <property type="component" value="Chromosome 1"/>
</dbReference>